<comment type="caution">
    <text evidence="1">The sequence shown here is derived from an EMBL/GenBank/DDBJ whole genome shotgun (WGS) entry which is preliminary data.</text>
</comment>
<evidence type="ECO:0000313" key="1">
    <source>
        <dbReference type="EMBL" id="KAK0740817.1"/>
    </source>
</evidence>
<protein>
    <recommendedName>
        <fullName evidence="3">Reverse transcriptase domain-containing protein</fullName>
    </recommendedName>
</protein>
<dbReference type="PANTHER" id="PTHR37015">
    <property type="entry name" value="REVERSE TRANSCRIPTASE DOMAIN-CONTAINING PROTEIN"/>
    <property type="match status" value="1"/>
</dbReference>
<name>A0AA40EK19_9PEZI</name>
<proteinExistence type="predicted"/>
<accession>A0AA40EK19</accession>
<evidence type="ECO:0008006" key="3">
    <source>
        <dbReference type="Google" id="ProtNLM"/>
    </source>
</evidence>
<gene>
    <name evidence="1" type="ORF">B0T18DRAFT_393561</name>
</gene>
<dbReference type="PANTHER" id="PTHR37015:SF1">
    <property type="entry name" value="REVERSE TRANSCRIPTASE DOMAIN-CONTAINING PROTEIN"/>
    <property type="match status" value="1"/>
</dbReference>
<dbReference type="AlphaFoldDB" id="A0AA40EK19"/>
<dbReference type="EMBL" id="JAUKUD010000006">
    <property type="protein sequence ID" value="KAK0740817.1"/>
    <property type="molecule type" value="Genomic_DNA"/>
</dbReference>
<organism evidence="1 2">
    <name type="scientific">Schizothecium vesticola</name>
    <dbReference type="NCBI Taxonomy" id="314040"/>
    <lineage>
        <taxon>Eukaryota</taxon>
        <taxon>Fungi</taxon>
        <taxon>Dikarya</taxon>
        <taxon>Ascomycota</taxon>
        <taxon>Pezizomycotina</taxon>
        <taxon>Sordariomycetes</taxon>
        <taxon>Sordariomycetidae</taxon>
        <taxon>Sordariales</taxon>
        <taxon>Schizotheciaceae</taxon>
        <taxon>Schizothecium</taxon>
    </lineage>
</organism>
<keyword evidence="2" id="KW-1185">Reference proteome</keyword>
<dbReference type="Proteomes" id="UP001172155">
    <property type="component" value="Unassembled WGS sequence"/>
</dbReference>
<reference evidence="1" key="1">
    <citation type="submission" date="2023-06" db="EMBL/GenBank/DDBJ databases">
        <title>Genome-scale phylogeny and comparative genomics of the fungal order Sordariales.</title>
        <authorList>
            <consortium name="Lawrence Berkeley National Laboratory"/>
            <person name="Hensen N."/>
            <person name="Bonometti L."/>
            <person name="Westerberg I."/>
            <person name="Brannstrom I.O."/>
            <person name="Guillou S."/>
            <person name="Cros-Aarteil S."/>
            <person name="Calhoun S."/>
            <person name="Haridas S."/>
            <person name="Kuo A."/>
            <person name="Mondo S."/>
            <person name="Pangilinan J."/>
            <person name="Riley R."/>
            <person name="LaButti K."/>
            <person name="Andreopoulos B."/>
            <person name="Lipzen A."/>
            <person name="Chen C."/>
            <person name="Yanf M."/>
            <person name="Daum C."/>
            <person name="Ng V."/>
            <person name="Clum A."/>
            <person name="Steindorff A."/>
            <person name="Ohm R."/>
            <person name="Martin F."/>
            <person name="Silar P."/>
            <person name="Natvig D."/>
            <person name="Lalanne C."/>
            <person name="Gautier V."/>
            <person name="Ament-velasquez S.L."/>
            <person name="Kruys A."/>
            <person name="Hutchinson M.I."/>
            <person name="Powell A.J."/>
            <person name="Barry K."/>
            <person name="Miller A.N."/>
            <person name="Grigoriev I.V."/>
            <person name="Debuchy R."/>
            <person name="Gladieux P."/>
            <person name="Thoren M.H."/>
            <person name="Johannesson H."/>
        </authorList>
    </citation>
    <scope>NUCLEOTIDE SEQUENCE</scope>
    <source>
        <strain evidence="1">SMH3187-1</strain>
    </source>
</reference>
<evidence type="ECO:0000313" key="2">
    <source>
        <dbReference type="Proteomes" id="UP001172155"/>
    </source>
</evidence>
<sequence length="929" mass="105144">MASPTSVLSKTLQSITLTKIRELESRRNSYETRKRSFLDKANASTDQRDRLASLIEAFKELYPGAAKDGALTNTERWLTQSRYDASIPASRLASFDQQIRAKLDIQSRKLDMAHLYSRLLTEWMDQPTMDPLANLPADDADDTFEVVAERQRQRLSELVDKFESVVFEPLVTNESEIRSFLDDLFPDDESQKALERLRETVAEASQSLMAETAPFHSESLTSCIKGLLTEDILSDEKQAILRDFLESEVAKAEIADVLNMRFSDLKQWHWDTGKDGIRVMPRAGLNGKYRIWADDDILQMIFVQHIGIKLCEILKPALKKFMTSVCARDLEGHAPLSQRDQDRRRYYLNEYYQADNNLEEERRKAYMETFFLSQLPSTETSLFDGEHNYDGDDTTSSVSTPSVAFKRPTLINVNNVKPQTTLKKSGIKQKLLRQLTAELIIHRLRGKTYDTRDESGNGVALVQTDLQWYATGLSHSTIYAVLKYVGFDDDWIDFFKKYLEAPLNLDLASDDRPKLGPRIRKRGVPMAHASEKLVGELVLFFMDLAVNRRTGILLYRLHDDIWLVGEPAQSAEAWTLMQTFAKVFGLEFNRSKTGSVYMHGITPRDPDIESTLPPGSVTLGFLQLDEGSGKWVIDRRLVQAHVDQLEKQLSNCRSVLSWVQTWNSCIGRFFSHTFGEPAFCFGKEHVDAILDTYSDMLAKLFPNGGSVVTHLKTTIQTRFSVPPLPDAFLFLPENLGGLALRNPFIPLFLLRDALPDADPSTLLTAALLAERERYTDAKKTFDALGETALRRRFRTTFPEHHHNTASPANDAPPPGDCAVAAAERETFMPLDEFCRMRERTSREFRDAYIKLVSTPEVEEVVLSKAVEGALLAAGAGDLGLDAEKRWVLQLYADDLLAEFGGLALVDKQFLPVGVLSMMRGKKVSWQMVL</sequence>